<dbReference type="SUPFAM" id="SSF81524">
    <property type="entry name" value="14 kDa protein of cytochrome bc1 complex (Ubiquinol-cytochrome c reductase)"/>
    <property type="match status" value="1"/>
</dbReference>
<dbReference type="AlphaFoldDB" id="A0A7S2GXC5"/>
<keyword evidence="8" id="KW-0472">Membrane</keyword>
<dbReference type="GO" id="GO:0006122">
    <property type="term" value="P:mitochondrial electron transport, ubiquinol to cytochrome c"/>
    <property type="evidence" value="ECO:0007669"/>
    <property type="project" value="InterPro"/>
</dbReference>
<proteinExistence type="inferred from homology"/>
<dbReference type="Pfam" id="PF02271">
    <property type="entry name" value="UCR_14kD"/>
    <property type="match status" value="1"/>
</dbReference>
<evidence type="ECO:0000256" key="3">
    <source>
        <dbReference type="ARBA" id="ARBA00022448"/>
    </source>
</evidence>
<comment type="subcellular location">
    <subcellularLocation>
        <location evidence="1">Mitochondrion inner membrane</location>
        <topology evidence="1">Peripheral membrane protein</topology>
        <orientation evidence="1">Matrix side</orientation>
    </subcellularLocation>
</comment>
<dbReference type="Gene3D" id="1.10.1090.10">
    <property type="entry name" value="Cytochrome b-c1 complex subunit 7"/>
    <property type="match status" value="1"/>
</dbReference>
<keyword evidence="5" id="KW-0999">Mitochondrion inner membrane</keyword>
<dbReference type="PANTHER" id="PTHR12022">
    <property type="entry name" value="UBIQUINOL-CYTOCHROME C REDUCTASE COMPLEX 14 KD PROTEIN"/>
    <property type="match status" value="1"/>
</dbReference>
<organism evidence="9">
    <name type="scientific">Octactis speculum</name>
    <dbReference type="NCBI Taxonomy" id="3111310"/>
    <lineage>
        <taxon>Eukaryota</taxon>
        <taxon>Sar</taxon>
        <taxon>Stramenopiles</taxon>
        <taxon>Ochrophyta</taxon>
        <taxon>Dictyochophyceae</taxon>
        <taxon>Dictyochales</taxon>
        <taxon>Dictyochaceae</taxon>
        <taxon>Octactis</taxon>
    </lineage>
</organism>
<name>A0A7S2GXC5_9STRA</name>
<protein>
    <recommendedName>
        <fullName evidence="10">Cytochrome b-c1 complex subunit 7</fullName>
    </recommendedName>
</protein>
<evidence type="ECO:0000256" key="7">
    <source>
        <dbReference type="ARBA" id="ARBA00023128"/>
    </source>
</evidence>
<sequence length="112" mass="13082">MALEMVGKRAWNVLAGGYQTMVIQRLNQYGLKYNDILNEALPDVQKAVSRLDPDMQQSRDRRIKRALDISFKKKPLPMDIQKKLFPLDPYIDSLLDEARELRLERELLNGPR</sequence>
<comment type="similarity">
    <text evidence="2">Belongs to the UQCRB/QCR7 family.</text>
</comment>
<evidence type="ECO:0000256" key="1">
    <source>
        <dbReference type="ARBA" id="ARBA00004443"/>
    </source>
</evidence>
<dbReference type="PANTHER" id="PTHR12022:SF0">
    <property type="entry name" value="CYTOCHROME B-C1 COMPLEX SUBUNIT 7"/>
    <property type="match status" value="1"/>
</dbReference>
<reference evidence="9" key="1">
    <citation type="submission" date="2021-01" db="EMBL/GenBank/DDBJ databases">
        <authorList>
            <person name="Corre E."/>
            <person name="Pelletier E."/>
            <person name="Niang G."/>
            <person name="Scheremetjew M."/>
            <person name="Finn R."/>
            <person name="Kale V."/>
            <person name="Holt S."/>
            <person name="Cochrane G."/>
            <person name="Meng A."/>
            <person name="Brown T."/>
            <person name="Cohen L."/>
        </authorList>
    </citation>
    <scope>NUCLEOTIDE SEQUENCE</scope>
    <source>
        <strain evidence="9">CCMP1381</strain>
    </source>
</reference>
<evidence type="ECO:0000313" key="9">
    <source>
        <dbReference type="EMBL" id="CAD9474319.1"/>
    </source>
</evidence>
<dbReference type="GO" id="GO:0005743">
    <property type="term" value="C:mitochondrial inner membrane"/>
    <property type="evidence" value="ECO:0007669"/>
    <property type="project" value="UniProtKB-SubCell"/>
</dbReference>
<evidence type="ECO:0000256" key="4">
    <source>
        <dbReference type="ARBA" id="ARBA00022660"/>
    </source>
</evidence>
<keyword evidence="7" id="KW-0496">Mitochondrion</keyword>
<accession>A0A7S2GXC5</accession>
<dbReference type="EMBL" id="HBGS01054471">
    <property type="protein sequence ID" value="CAD9474319.1"/>
    <property type="molecule type" value="Transcribed_RNA"/>
</dbReference>
<dbReference type="InterPro" id="IPR036544">
    <property type="entry name" value="QCR7_sf"/>
</dbReference>
<evidence type="ECO:0008006" key="10">
    <source>
        <dbReference type="Google" id="ProtNLM"/>
    </source>
</evidence>
<evidence type="ECO:0000256" key="8">
    <source>
        <dbReference type="ARBA" id="ARBA00023136"/>
    </source>
</evidence>
<keyword evidence="3" id="KW-0813">Transport</keyword>
<evidence type="ECO:0000256" key="2">
    <source>
        <dbReference type="ARBA" id="ARBA00008554"/>
    </source>
</evidence>
<keyword evidence="6" id="KW-0249">Electron transport</keyword>
<dbReference type="GO" id="GO:0045275">
    <property type="term" value="C:respiratory chain complex III"/>
    <property type="evidence" value="ECO:0007669"/>
    <property type="project" value="InterPro"/>
</dbReference>
<evidence type="ECO:0000256" key="5">
    <source>
        <dbReference type="ARBA" id="ARBA00022792"/>
    </source>
</evidence>
<dbReference type="InterPro" id="IPR003197">
    <property type="entry name" value="QCR7"/>
</dbReference>
<keyword evidence="4" id="KW-0679">Respiratory chain</keyword>
<evidence type="ECO:0000256" key="6">
    <source>
        <dbReference type="ARBA" id="ARBA00022982"/>
    </source>
</evidence>
<gene>
    <name evidence="9" type="ORF">DSPE1174_LOCUS28150</name>
</gene>